<dbReference type="Pfam" id="PF17853">
    <property type="entry name" value="GGDEF_2"/>
    <property type="match status" value="1"/>
</dbReference>
<feature type="domain" description="CdaR GGDEF-like" evidence="3">
    <location>
        <begin position="211"/>
        <end position="319"/>
    </location>
</feature>
<proteinExistence type="inferred from homology"/>
<accession>A0A7I7MP95</accession>
<evidence type="ECO:0000313" key="4">
    <source>
        <dbReference type="EMBL" id="BBX74058.1"/>
    </source>
</evidence>
<feature type="domain" description="PucR C-terminal helix-turn-helix" evidence="2">
    <location>
        <begin position="366"/>
        <end position="421"/>
    </location>
</feature>
<organism evidence="4 5">
    <name type="scientific">Mycobacterium shinjukuense</name>
    <dbReference type="NCBI Taxonomy" id="398694"/>
    <lineage>
        <taxon>Bacteria</taxon>
        <taxon>Bacillati</taxon>
        <taxon>Actinomycetota</taxon>
        <taxon>Actinomycetes</taxon>
        <taxon>Mycobacteriales</taxon>
        <taxon>Mycobacteriaceae</taxon>
        <taxon>Mycobacterium</taxon>
    </lineage>
</organism>
<evidence type="ECO:0000256" key="1">
    <source>
        <dbReference type="ARBA" id="ARBA00006754"/>
    </source>
</evidence>
<dbReference type="AlphaFoldDB" id="A0A7I7MP95"/>
<dbReference type="EMBL" id="AP022575">
    <property type="protein sequence ID" value="BBX74058.1"/>
    <property type="molecule type" value="Genomic_DNA"/>
</dbReference>
<dbReference type="KEGG" id="mshj:MSHI_19640"/>
<evidence type="ECO:0000259" key="3">
    <source>
        <dbReference type="Pfam" id="PF17853"/>
    </source>
</evidence>
<dbReference type="PANTHER" id="PTHR33744:SF1">
    <property type="entry name" value="DNA-BINDING TRANSCRIPTIONAL ACTIVATOR ADER"/>
    <property type="match status" value="1"/>
</dbReference>
<gene>
    <name evidence="4" type="ORF">MSHI_19640</name>
</gene>
<dbReference type="InterPro" id="IPR051448">
    <property type="entry name" value="CdaR-like_regulators"/>
</dbReference>
<dbReference type="Pfam" id="PF13556">
    <property type="entry name" value="HTH_30"/>
    <property type="match status" value="1"/>
</dbReference>
<reference evidence="4 5" key="1">
    <citation type="journal article" date="2019" name="Emerg. Microbes Infect.">
        <title>Comprehensive subspecies identification of 175 nontuberculous mycobacteria species based on 7547 genomic profiles.</title>
        <authorList>
            <person name="Matsumoto Y."/>
            <person name="Kinjo T."/>
            <person name="Motooka D."/>
            <person name="Nabeya D."/>
            <person name="Jung N."/>
            <person name="Uechi K."/>
            <person name="Horii T."/>
            <person name="Iida T."/>
            <person name="Fujita J."/>
            <person name="Nakamura S."/>
        </authorList>
    </citation>
    <scope>NUCLEOTIDE SEQUENCE [LARGE SCALE GENOMIC DNA]</scope>
    <source>
        <strain evidence="4 5">JCM 14233</strain>
    </source>
</reference>
<dbReference type="InterPro" id="IPR041522">
    <property type="entry name" value="CdaR_GGDEF"/>
</dbReference>
<dbReference type="Gene3D" id="1.10.10.2840">
    <property type="entry name" value="PucR C-terminal helix-turn-helix domain"/>
    <property type="match status" value="1"/>
</dbReference>
<dbReference type="PANTHER" id="PTHR33744">
    <property type="entry name" value="CARBOHYDRATE DIACID REGULATOR"/>
    <property type="match status" value="1"/>
</dbReference>
<protein>
    <submittedName>
        <fullName evidence="4">Transcriptional activator protein</fullName>
    </submittedName>
</protein>
<dbReference type="Proteomes" id="UP000467236">
    <property type="component" value="Chromosome"/>
</dbReference>
<dbReference type="InterPro" id="IPR025736">
    <property type="entry name" value="PucR_C-HTH_dom"/>
</dbReference>
<comment type="similarity">
    <text evidence="1">Belongs to the CdaR family.</text>
</comment>
<evidence type="ECO:0000259" key="2">
    <source>
        <dbReference type="Pfam" id="PF13556"/>
    </source>
</evidence>
<sequence>MVAARCSIPSEPTVQSAQMTYDQRVEWQPPSPRVQELIRKGAWMALNPPREWLEEFDRATLAACPPIAQDPALAAVVTRSSRGNLVHFASSILRNPGAPVPPNLSPETLRMARDLVRRGLDASALEVYRIGHNVAWRRWTEIAFQLTSDPKELRELLDVPFRSANEFVDATLAGIAAQMQSEYADLTQDIRAERRKIVELILDAAPISHQRAQAQLDYAFDRSHTAAILWCDEANDDPDHLDRVAESFGQAVGCPQPLVVVPSAATRWVWVKDVDAVDLEKVGDMLADSPHTRIAIGTTLPGIDGFRRSHFDALTTQRMVARLRSPQRVALFADVQLVALLTENPDGADDFIQTTLGDFESASSTLHTTVLTYISAECNASRAAKLLFTHRNTLLHRLETAQRLLPRPLSDTTVEVAVAIRALQWRGKQHSDPPRALAEQYR</sequence>
<dbReference type="InterPro" id="IPR042070">
    <property type="entry name" value="PucR_C-HTH_sf"/>
</dbReference>
<evidence type="ECO:0000313" key="5">
    <source>
        <dbReference type="Proteomes" id="UP000467236"/>
    </source>
</evidence>
<keyword evidence="5" id="KW-1185">Reference proteome</keyword>
<name>A0A7I7MP95_9MYCO</name>